<feature type="transmembrane region" description="Helical" evidence="1">
    <location>
        <begin position="33"/>
        <end position="50"/>
    </location>
</feature>
<reference evidence="2 3" key="1">
    <citation type="submission" date="2020-02" db="EMBL/GenBank/DDBJ databases">
        <title>Bacillus aquiflavi sp. nov., isolated from yellow water of strong flavor Chinese baijiu in Yibin region of China.</title>
        <authorList>
            <person name="Xie J."/>
        </authorList>
    </citation>
    <scope>NUCLEOTIDE SEQUENCE [LARGE SCALE GENOMIC DNA]</scope>
    <source>
        <strain evidence="2 3">SA4</strain>
    </source>
</reference>
<dbReference type="Proteomes" id="UP000481043">
    <property type="component" value="Unassembled WGS sequence"/>
</dbReference>
<evidence type="ECO:0000256" key="1">
    <source>
        <dbReference type="SAM" id="Phobius"/>
    </source>
</evidence>
<gene>
    <name evidence="2" type="ORF">G4D63_07030</name>
</gene>
<protein>
    <submittedName>
        <fullName evidence="2">Uncharacterized protein</fullName>
    </submittedName>
</protein>
<evidence type="ECO:0000313" key="3">
    <source>
        <dbReference type="Proteomes" id="UP000481043"/>
    </source>
</evidence>
<keyword evidence="1" id="KW-0472">Membrane</keyword>
<evidence type="ECO:0000313" key="2">
    <source>
        <dbReference type="EMBL" id="NEY71496.1"/>
    </source>
</evidence>
<proteinExistence type="predicted"/>
<dbReference type="AlphaFoldDB" id="A0A6M0Q532"/>
<feature type="transmembrane region" description="Helical" evidence="1">
    <location>
        <begin position="80"/>
        <end position="100"/>
    </location>
</feature>
<keyword evidence="1" id="KW-0812">Transmembrane</keyword>
<comment type="caution">
    <text evidence="2">The sequence shown here is derived from an EMBL/GenBank/DDBJ whole genome shotgun (WGS) entry which is preliminary data.</text>
</comment>
<dbReference type="EMBL" id="JAAIWM010000002">
    <property type="protein sequence ID" value="NEY71496.1"/>
    <property type="molecule type" value="Genomic_DNA"/>
</dbReference>
<organism evidence="2 3">
    <name type="scientific">Bacillus mesophilus</name>
    <dbReference type="NCBI Taxonomy" id="1808955"/>
    <lineage>
        <taxon>Bacteria</taxon>
        <taxon>Bacillati</taxon>
        <taxon>Bacillota</taxon>
        <taxon>Bacilli</taxon>
        <taxon>Bacillales</taxon>
        <taxon>Bacillaceae</taxon>
        <taxon>Bacillus</taxon>
    </lineage>
</organism>
<keyword evidence="1" id="KW-1133">Transmembrane helix</keyword>
<dbReference type="RefSeq" id="WP_163178944.1">
    <property type="nucleotide sequence ID" value="NZ_JAAIWM010000002.1"/>
</dbReference>
<name>A0A6M0Q532_9BACI</name>
<accession>A0A6M0Q532</accession>
<keyword evidence="3" id="KW-1185">Reference proteome</keyword>
<sequence>MPIQNVTKKRAGKATKRQKYSASKTMAIRAMRAAFFLIIGLFIVYVYFLYENGSLIESITSLNISGLFKAGLTFIKEHPIIILFLLIYGGAFLWIGYRLGIKRS</sequence>